<keyword evidence="3" id="KW-1185">Reference proteome</keyword>
<evidence type="ECO:0000256" key="1">
    <source>
        <dbReference type="SAM" id="Phobius"/>
    </source>
</evidence>
<dbReference type="EMBL" id="VRMG01000009">
    <property type="protein sequence ID" value="TXN29454.1"/>
    <property type="molecule type" value="Genomic_DNA"/>
</dbReference>
<accession>A0A5C8UQ11</accession>
<proteinExistence type="predicted"/>
<keyword evidence="1" id="KW-0472">Membrane</keyword>
<feature type="transmembrane region" description="Helical" evidence="1">
    <location>
        <begin position="50"/>
        <end position="70"/>
    </location>
</feature>
<keyword evidence="1" id="KW-1133">Transmembrane helix</keyword>
<protein>
    <submittedName>
        <fullName evidence="2">Uncharacterized protein</fullName>
    </submittedName>
</protein>
<dbReference type="Proteomes" id="UP000321379">
    <property type="component" value="Unassembled WGS sequence"/>
</dbReference>
<reference evidence="2 3" key="1">
    <citation type="submission" date="2019-08" db="EMBL/GenBank/DDBJ databases">
        <title>Bacterial whole genome sequence for Glaciihabitans sp. CHu50b-6-2.</title>
        <authorList>
            <person name="Jin L."/>
        </authorList>
    </citation>
    <scope>NUCLEOTIDE SEQUENCE [LARGE SCALE GENOMIC DNA]</scope>
    <source>
        <strain evidence="2 3">CHu50b-6-2</strain>
    </source>
</reference>
<sequence length="91" mass="9630">MNWAERALIAFAGLLLTAVVAGAAYADLIRQETFTEGHIPVSLILSQLISQLAPSLTLAGMGILVGLLFARGLRWPTRVDADDADAGARPE</sequence>
<dbReference type="AlphaFoldDB" id="A0A5C8UQ11"/>
<dbReference type="RefSeq" id="WP_147784470.1">
    <property type="nucleotide sequence ID" value="NZ_VRMG01000009.1"/>
</dbReference>
<comment type="caution">
    <text evidence="2">The sequence shown here is derived from an EMBL/GenBank/DDBJ whole genome shotgun (WGS) entry which is preliminary data.</text>
</comment>
<keyword evidence="1" id="KW-0812">Transmembrane</keyword>
<name>A0A5C8UQ11_9MICO</name>
<evidence type="ECO:0000313" key="2">
    <source>
        <dbReference type="EMBL" id="TXN29454.1"/>
    </source>
</evidence>
<gene>
    <name evidence="2" type="ORF">FVP33_14910</name>
</gene>
<evidence type="ECO:0000313" key="3">
    <source>
        <dbReference type="Proteomes" id="UP000321379"/>
    </source>
</evidence>
<organism evidence="2 3">
    <name type="scientific">Lacisediminihabitans profunda</name>
    <dbReference type="NCBI Taxonomy" id="2594790"/>
    <lineage>
        <taxon>Bacteria</taxon>
        <taxon>Bacillati</taxon>
        <taxon>Actinomycetota</taxon>
        <taxon>Actinomycetes</taxon>
        <taxon>Micrococcales</taxon>
        <taxon>Microbacteriaceae</taxon>
        <taxon>Lacisediminihabitans</taxon>
    </lineage>
</organism>